<dbReference type="Proteomes" id="UP000019487">
    <property type="component" value="Unassembled WGS sequence"/>
</dbReference>
<feature type="region of interest" description="Disordered" evidence="1">
    <location>
        <begin position="120"/>
        <end position="150"/>
    </location>
</feature>
<dbReference type="AlphaFoldDB" id="W9CDI2"/>
<feature type="compositionally biased region" description="Basic and acidic residues" evidence="1">
    <location>
        <begin position="141"/>
        <end position="150"/>
    </location>
</feature>
<accession>W9CDI2</accession>
<keyword evidence="3" id="KW-1185">Reference proteome</keyword>
<name>W9CDI2_SCLBF</name>
<dbReference type="HOGENOM" id="CLU_1482821_0_0_1"/>
<organism evidence="2 3">
    <name type="scientific">Sclerotinia borealis (strain F-4128)</name>
    <dbReference type="NCBI Taxonomy" id="1432307"/>
    <lineage>
        <taxon>Eukaryota</taxon>
        <taxon>Fungi</taxon>
        <taxon>Dikarya</taxon>
        <taxon>Ascomycota</taxon>
        <taxon>Pezizomycotina</taxon>
        <taxon>Leotiomycetes</taxon>
        <taxon>Helotiales</taxon>
        <taxon>Sclerotiniaceae</taxon>
        <taxon>Sclerotinia</taxon>
    </lineage>
</organism>
<comment type="caution">
    <text evidence="2">The sequence shown here is derived from an EMBL/GenBank/DDBJ whole genome shotgun (WGS) entry which is preliminary data.</text>
</comment>
<evidence type="ECO:0000313" key="2">
    <source>
        <dbReference type="EMBL" id="ESZ93921.1"/>
    </source>
</evidence>
<dbReference type="OrthoDB" id="3536824at2759"/>
<dbReference type="EMBL" id="AYSA01000278">
    <property type="protein sequence ID" value="ESZ93921.1"/>
    <property type="molecule type" value="Genomic_DNA"/>
</dbReference>
<sequence>MSTSSRFDAPRRVQFGASITNTPREDTKAIRNPANEQYYHRMVELEKRIWTKANVKTQIEADVSDKEPQVVQHRVRFGNCFTNPPCKDLKEPKVAKRNANKQYYDRMVRLEAKMWLEGKDQAESETDEWSEGNSPVGTRYDTLRSRPKTSIDEKYSAHAAELADISIQFSKIHIEITQDTTK</sequence>
<evidence type="ECO:0000256" key="1">
    <source>
        <dbReference type="SAM" id="MobiDB-lite"/>
    </source>
</evidence>
<evidence type="ECO:0000313" key="3">
    <source>
        <dbReference type="Proteomes" id="UP000019487"/>
    </source>
</evidence>
<proteinExistence type="predicted"/>
<gene>
    <name evidence="2" type="ORF">SBOR_5680</name>
</gene>
<protein>
    <submittedName>
        <fullName evidence="2">Uncharacterized protein</fullName>
    </submittedName>
</protein>
<reference evidence="2 3" key="1">
    <citation type="journal article" date="2014" name="Genome Announc.">
        <title>Draft genome sequence of Sclerotinia borealis, a psychrophilic plant pathogenic fungus.</title>
        <authorList>
            <person name="Mardanov A.V."/>
            <person name="Beletsky A.V."/>
            <person name="Kadnikov V.V."/>
            <person name="Ignatov A.N."/>
            <person name="Ravin N.V."/>
        </authorList>
    </citation>
    <scope>NUCLEOTIDE SEQUENCE [LARGE SCALE GENOMIC DNA]</scope>
    <source>
        <strain evidence="3">F-4157</strain>
    </source>
</reference>